<protein>
    <submittedName>
        <fullName evidence="2">Uncharacterized protein</fullName>
    </submittedName>
</protein>
<organism evidence="2 3">
    <name type="scientific">Volvox africanus</name>
    <dbReference type="NCBI Taxonomy" id="51714"/>
    <lineage>
        <taxon>Eukaryota</taxon>
        <taxon>Viridiplantae</taxon>
        <taxon>Chlorophyta</taxon>
        <taxon>core chlorophytes</taxon>
        <taxon>Chlorophyceae</taxon>
        <taxon>CS clade</taxon>
        <taxon>Chlamydomonadales</taxon>
        <taxon>Volvocaceae</taxon>
        <taxon>Volvox</taxon>
    </lineage>
</organism>
<comment type="caution">
    <text evidence="2">The sequence shown here is derived from an EMBL/GenBank/DDBJ whole genome shotgun (WGS) entry which is preliminary data.</text>
</comment>
<keyword evidence="3" id="KW-1185">Reference proteome</keyword>
<reference evidence="2 3" key="1">
    <citation type="journal article" date="2023" name="IScience">
        <title>Expanded male sex-determining region conserved during the evolution of homothallism in the green alga Volvox.</title>
        <authorList>
            <person name="Yamamoto K."/>
            <person name="Matsuzaki R."/>
            <person name="Mahakham W."/>
            <person name="Heman W."/>
            <person name="Sekimoto H."/>
            <person name="Kawachi M."/>
            <person name="Minakuchi Y."/>
            <person name="Toyoda A."/>
            <person name="Nozaki H."/>
        </authorList>
    </citation>
    <scope>NUCLEOTIDE SEQUENCE [LARGE SCALE GENOMIC DNA]</scope>
    <source>
        <strain evidence="2 3">NIES-4468</strain>
    </source>
</reference>
<feature type="compositionally biased region" description="Low complexity" evidence="1">
    <location>
        <begin position="352"/>
        <end position="368"/>
    </location>
</feature>
<name>A0ABQ5SKY2_9CHLO</name>
<accession>A0ABQ5SKY2</accession>
<feature type="region of interest" description="Disordered" evidence="1">
    <location>
        <begin position="352"/>
        <end position="485"/>
    </location>
</feature>
<sequence>MSASTDALNNAVEELLARTDNLLRSSVGGDRTPSENGRSERNSLRPSLFSSRGRASMSSLHSSTEMEGSEPLLESTAHVRGSLDGASRKLTMLKSKAPGLNRTQDADILQKATQINIENEALTPRRMHKLGRPPVSLALTEPISTSTGQSGPTSLNFSLPGGSKDDARTYNSFGGLQDMVSTIDSFTAPVSPKPLAGTGATQASPLRFTSGSMAVIAPDAKPPAAKMRSPSRLGSPAMSPRSPLHKSMSGAPTTLSTKPSRRVQLQALLSTDFAQPQDVIKFKAEVKSPLQPVVSVARLAGDLQEKFDRVNRKLKSWDIIESTAVERFNAAMEAALEAVFLRVNLAWPSGATAADAPDSSADIPSTSTHDLHPSRTYSRRRYPTTTQQEIPEEKGAGYPSKWHRQHRYRMARSRRIDDNDKGSPSSSSSQRYPSEEVLSTTTDAEDDVSGNSMRHGGIKPRQTRSAAVARGAVSGQQDDSGRGKG</sequence>
<feature type="non-terminal residue" evidence="2">
    <location>
        <position position="485"/>
    </location>
</feature>
<evidence type="ECO:0000313" key="2">
    <source>
        <dbReference type="EMBL" id="GLI70042.1"/>
    </source>
</evidence>
<gene>
    <name evidence="2" type="ORF">VaNZ11_014781</name>
</gene>
<feature type="region of interest" description="Disordered" evidence="1">
    <location>
        <begin position="23"/>
        <end position="73"/>
    </location>
</feature>
<dbReference type="Proteomes" id="UP001165090">
    <property type="component" value="Unassembled WGS sequence"/>
</dbReference>
<feature type="compositionally biased region" description="Basic residues" evidence="1">
    <location>
        <begin position="401"/>
        <end position="413"/>
    </location>
</feature>
<dbReference type="EMBL" id="BSDZ01000089">
    <property type="protein sequence ID" value="GLI70042.1"/>
    <property type="molecule type" value="Genomic_DNA"/>
</dbReference>
<proteinExistence type="predicted"/>
<feature type="region of interest" description="Disordered" evidence="1">
    <location>
        <begin position="220"/>
        <end position="259"/>
    </location>
</feature>
<feature type="compositionally biased region" description="Polar residues" evidence="1">
    <location>
        <begin position="56"/>
        <end position="66"/>
    </location>
</feature>
<evidence type="ECO:0000256" key="1">
    <source>
        <dbReference type="SAM" id="MobiDB-lite"/>
    </source>
</evidence>
<evidence type="ECO:0000313" key="3">
    <source>
        <dbReference type="Proteomes" id="UP001165090"/>
    </source>
</evidence>